<dbReference type="AlphaFoldDB" id="A0A1I2MMI9"/>
<keyword evidence="2" id="KW-1185">Reference proteome</keyword>
<dbReference type="InterPro" id="IPR029035">
    <property type="entry name" value="DHS-like_NAD/FAD-binding_dom"/>
</dbReference>
<protein>
    <submittedName>
        <fullName evidence="1">SIR2-like domain-containing protein</fullName>
    </submittedName>
</protein>
<dbReference type="SUPFAM" id="SSF52467">
    <property type="entry name" value="DHS-like NAD/FAD-binding domain"/>
    <property type="match status" value="1"/>
</dbReference>
<proteinExistence type="predicted"/>
<evidence type="ECO:0000313" key="1">
    <source>
        <dbReference type="EMBL" id="SFF92298.1"/>
    </source>
</evidence>
<dbReference type="RefSeq" id="WP_207648107.1">
    <property type="nucleotide sequence ID" value="NZ_FOOX01000001.1"/>
</dbReference>
<dbReference type="Pfam" id="PF13289">
    <property type="entry name" value="SIR2_2"/>
    <property type="match status" value="1"/>
</dbReference>
<organism evidence="1 2">
    <name type="scientific">Desulfotruncus arcticus DSM 17038</name>
    <dbReference type="NCBI Taxonomy" id="1121424"/>
    <lineage>
        <taxon>Bacteria</taxon>
        <taxon>Bacillati</taxon>
        <taxon>Bacillota</taxon>
        <taxon>Clostridia</taxon>
        <taxon>Eubacteriales</taxon>
        <taxon>Desulfallaceae</taxon>
        <taxon>Desulfotruncus</taxon>
    </lineage>
</organism>
<name>A0A1I2MMI9_9FIRM</name>
<accession>A0A1I2MMI9</accession>
<evidence type="ECO:0000313" key="2">
    <source>
        <dbReference type="Proteomes" id="UP000199337"/>
    </source>
</evidence>
<dbReference type="Proteomes" id="UP000199337">
    <property type="component" value="Unassembled WGS sequence"/>
</dbReference>
<reference evidence="2" key="1">
    <citation type="submission" date="2016-10" db="EMBL/GenBank/DDBJ databases">
        <authorList>
            <person name="Varghese N."/>
            <person name="Submissions S."/>
        </authorList>
    </citation>
    <scope>NUCLEOTIDE SEQUENCE [LARGE SCALE GENOMIC DNA]</scope>
    <source>
        <strain evidence="2">DSM 17038</strain>
    </source>
</reference>
<dbReference type="EMBL" id="FOOX01000001">
    <property type="protein sequence ID" value="SFF92298.1"/>
    <property type="molecule type" value="Genomic_DNA"/>
</dbReference>
<sequence length="392" mass="45248">MSSLDISLVTTAAVVPILSMGIEKILNNITDLNKDELEKLYQEIVKKTSNEQISKEQQIIKLIEAYKSGKLVLTLGAGIAKEHGLPDWNTLLQELFIDAIMSETKETKERSLVLSKLFTEFGMSNPLLSARYLRYHYQNNTKVIDNLSFEKAVKQVIYDKIKINVNSELFKEIRQLCIAAGNNPNLNSIITYNYDDVLEKFLSSLEIDIPFKSIYGNGINPSYGELPIYHVHGFLPQNGELSKITLSEDIYHQQYNDIYSWNNIVQINKFRDNICIFIGLSFTDPNLRRILDIARLQKGHSDDYHYLVKNHYNANKLKENIEKYLELNPSILNEKQKANLNLDETVNYLVNITEKFEEKDALSFGVQIIWVDDYAQIPIILRQIRKMDLNSK</sequence>
<gene>
    <name evidence="1" type="ORF">SAMN05660649_00008</name>
</gene>